<comment type="caution">
    <text evidence="4">The sequence shown here is derived from an EMBL/GenBank/DDBJ whole genome shotgun (WGS) entry which is preliminary data.</text>
</comment>
<dbReference type="NCBIfam" id="TIGR04390">
    <property type="entry name" value="OMP_YaiO_dom"/>
    <property type="match status" value="1"/>
</dbReference>
<dbReference type="SUPFAM" id="SSF48452">
    <property type="entry name" value="TPR-like"/>
    <property type="match status" value="1"/>
</dbReference>
<evidence type="ECO:0000313" key="4">
    <source>
        <dbReference type="EMBL" id="POH81500.1"/>
    </source>
</evidence>
<dbReference type="OrthoDB" id="6238061at2"/>
<dbReference type="InterPro" id="IPR030887">
    <property type="entry name" value="Beta-barrel_YaiO"/>
</dbReference>
<evidence type="ECO:0000313" key="5">
    <source>
        <dbReference type="Proteomes" id="UP000237068"/>
    </source>
</evidence>
<feature type="signal peptide" evidence="2">
    <location>
        <begin position="1"/>
        <end position="19"/>
    </location>
</feature>
<dbReference type="Pfam" id="PF19413">
    <property type="entry name" value="YaiO"/>
    <property type="match status" value="1"/>
</dbReference>
<dbReference type="Proteomes" id="UP000237068">
    <property type="component" value="Unassembled WGS sequence"/>
</dbReference>
<dbReference type="RefSeq" id="WP_103457603.1">
    <property type="nucleotide sequence ID" value="NZ_JAMOHQ010000013.1"/>
</dbReference>
<evidence type="ECO:0000256" key="1">
    <source>
        <dbReference type="PROSITE-ProRule" id="PRU00339"/>
    </source>
</evidence>
<feature type="domain" description="YaiO beta-barrel" evidence="3">
    <location>
        <begin position="155"/>
        <end position="323"/>
    </location>
</feature>
<dbReference type="Pfam" id="PF14559">
    <property type="entry name" value="TPR_19"/>
    <property type="match status" value="1"/>
</dbReference>
<reference evidence="4 5" key="1">
    <citation type="submission" date="2018-01" db="EMBL/GenBank/DDBJ databases">
        <title>Denitrification phenotypes of diverse strains of Pseudomonas stutzeri.</title>
        <authorList>
            <person name="Milligan D.A."/>
            <person name="Bergaust L."/>
            <person name="Bakken L.R."/>
            <person name="Frostegard A."/>
        </authorList>
    </citation>
    <scope>NUCLEOTIDE SEQUENCE [LARGE SCALE GENOMIC DNA]</scope>
    <source>
        <strain evidence="4 5">24a13</strain>
    </source>
</reference>
<gene>
    <name evidence="4" type="ORF">CXK91_18910</name>
</gene>
<dbReference type="Gene3D" id="1.25.40.10">
    <property type="entry name" value="Tetratricopeptide repeat domain"/>
    <property type="match status" value="1"/>
</dbReference>
<dbReference type="InterPro" id="IPR019734">
    <property type="entry name" value="TPR_rpt"/>
</dbReference>
<evidence type="ECO:0000259" key="3">
    <source>
        <dbReference type="Pfam" id="PF19413"/>
    </source>
</evidence>
<feature type="chain" id="PRO_5015713880" description="YaiO beta-barrel domain-containing protein" evidence="2">
    <location>
        <begin position="20"/>
        <end position="380"/>
    </location>
</feature>
<feature type="repeat" description="TPR" evidence="1">
    <location>
        <begin position="51"/>
        <end position="84"/>
    </location>
</feature>
<keyword evidence="1" id="KW-0802">TPR repeat</keyword>
<evidence type="ECO:0000256" key="2">
    <source>
        <dbReference type="SAM" id="SignalP"/>
    </source>
</evidence>
<dbReference type="InterPro" id="IPR011990">
    <property type="entry name" value="TPR-like_helical_dom_sf"/>
</dbReference>
<protein>
    <recommendedName>
        <fullName evidence="3">YaiO beta-barrel domain-containing protein</fullName>
    </recommendedName>
</protein>
<dbReference type="AlphaFoldDB" id="A0A2S4AJ41"/>
<dbReference type="EMBL" id="PPXG01000008">
    <property type="protein sequence ID" value="POH81500.1"/>
    <property type="molecule type" value="Genomic_DNA"/>
</dbReference>
<sequence>MKRMVMLLALAMPCAAAVADVATAERQVRDQQLDAAEMTLQAQLAQQPDDQEAQFLLARVLSWQGRPEQALPIYERLLERQPDNADYLLGHGQALLWAGRPQRALRSLERAAQLAPDYAEVQQVIQQARAALTVPASTSASAPVPVAGAATKRRHELEISARQDWLDSGFDNWRSQRLDYASTKPESFGWYGALSREQRFGEWDEGVEAGVVVPLDENWTLQPEVGYQPSPYFLPEWHADLRLQRRLPDGYLGAVSVRRTEYESTRVDRLALSAERYWNAWRAGYTLNVTDVANAGTPIGHDLALDYYYQGLSYAGLRLTVGEEEAVEEQQLITSDVRAISLQGRHWFDTRWALSWEIGHQQQGSYYDRQWLQIGLRHAF</sequence>
<proteinExistence type="predicted"/>
<dbReference type="PROSITE" id="PS50005">
    <property type="entry name" value="TPR"/>
    <property type="match status" value="1"/>
</dbReference>
<dbReference type="SMART" id="SM00028">
    <property type="entry name" value="TPR"/>
    <property type="match status" value="2"/>
</dbReference>
<keyword evidence="2" id="KW-0732">Signal</keyword>
<name>A0A2S4AJ41_STUST</name>
<accession>A0A2S4AJ41</accession>
<organism evidence="4 5">
    <name type="scientific">Stutzerimonas stutzeri</name>
    <name type="common">Pseudomonas stutzeri</name>
    <dbReference type="NCBI Taxonomy" id="316"/>
    <lineage>
        <taxon>Bacteria</taxon>
        <taxon>Pseudomonadati</taxon>
        <taxon>Pseudomonadota</taxon>
        <taxon>Gammaproteobacteria</taxon>
        <taxon>Pseudomonadales</taxon>
        <taxon>Pseudomonadaceae</taxon>
        <taxon>Stutzerimonas</taxon>
    </lineage>
</organism>